<evidence type="ECO:0000256" key="1">
    <source>
        <dbReference type="SAM" id="MobiDB-lite"/>
    </source>
</evidence>
<keyword evidence="2" id="KW-0732">Signal</keyword>
<feature type="region of interest" description="Disordered" evidence="1">
    <location>
        <begin position="26"/>
        <end position="60"/>
    </location>
</feature>
<evidence type="ECO:0000256" key="2">
    <source>
        <dbReference type="SAM" id="SignalP"/>
    </source>
</evidence>
<dbReference type="EMBL" id="ODYU01011405">
    <property type="protein sequence ID" value="SOQ57132.1"/>
    <property type="molecule type" value="Genomic_DNA"/>
</dbReference>
<dbReference type="AlphaFoldDB" id="A0A2H1WVW0"/>
<name>A0A2H1WVW0_SPOFR</name>
<gene>
    <name evidence="3" type="ORF">SFRICE_013465</name>
</gene>
<reference evidence="3" key="1">
    <citation type="submission" date="2016-07" db="EMBL/GenBank/DDBJ databases">
        <authorList>
            <person name="Bretaudeau A."/>
        </authorList>
    </citation>
    <scope>NUCLEOTIDE SEQUENCE</scope>
    <source>
        <strain evidence="3">Rice</strain>
        <tissue evidence="3">Whole body</tissue>
    </source>
</reference>
<protein>
    <submittedName>
        <fullName evidence="3">SFRICE_013465</fullName>
    </submittedName>
</protein>
<feature type="chain" id="PRO_5013614861" evidence="2">
    <location>
        <begin position="24"/>
        <end position="143"/>
    </location>
</feature>
<accession>A0A2H1WVW0</accession>
<feature type="signal peptide" evidence="2">
    <location>
        <begin position="1"/>
        <end position="23"/>
    </location>
</feature>
<proteinExistence type="predicted"/>
<evidence type="ECO:0000313" key="3">
    <source>
        <dbReference type="EMBL" id="SOQ57132.1"/>
    </source>
</evidence>
<organism evidence="3">
    <name type="scientific">Spodoptera frugiperda</name>
    <name type="common">Fall armyworm</name>
    <dbReference type="NCBI Taxonomy" id="7108"/>
    <lineage>
        <taxon>Eukaryota</taxon>
        <taxon>Metazoa</taxon>
        <taxon>Ecdysozoa</taxon>
        <taxon>Arthropoda</taxon>
        <taxon>Hexapoda</taxon>
        <taxon>Insecta</taxon>
        <taxon>Pterygota</taxon>
        <taxon>Neoptera</taxon>
        <taxon>Endopterygota</taxon>
        <taxon>Lepidoptera</taxon>
        <taxon>Glossata</taxon>
        <taxon>Ditrysia</taxon>
        <taxon>Noctuoidea</taxon>
        <taxon>Noctuidae</taxon>
        <taxon>Amphipyrinae</taxon>
        <taxon>Spodoptera</taxon>
    </lineage>
</organism>
<sequence length="143" mass="15389">MVFNKLGLTVCIILLISIQEISSTKDENTTQLEEKSKPLESLILKENEPEGVSHKKDDKDVSTRVKRQYYDPYYPYYRRRVPIPVPIIIGGGFGGFGRGFGRGFGGRGFGGRGFGGRGFGGRGFGGFGGRGGFGGFGGRGGRG</sequence>